<feature type="transmembrane region" description="Helical" evidence="1">
    <location>
        <begin position="86"/>
        <end position="108"/>
    </location>
</feature>
<feature type="transmembrane region" description="Helical" evidence="1">
    <location>
        <begin position="151"/>
        <end position="173"/>
    </location>
</feature>
<reference evidence="3" key="1">
    <citation type="submission" date="2009-03" db="EMBL/GenBank/DDBJ databases">
        <title>The Genome Sequence of Mycobacterium africanum strain K85 (originally listed here as Mycobacterium tuberculosis).</title>
        <authorList>
            <consortium name="The Broad Institute Genome Sequencing Platform"/>
            <person name="Small P."/>
            <person name="Gagneaux S."/>
            <person name="Hopewell P."/>
            <person name="Young S.K."/>
            <person name="Kodira C.D."/>
            <person name="Zeng Q."/>
            <person name="Koehrsen M."/>
            <person name="Alvarado L."/>
            <person name="Berlin A."/>
            <person name="Borenstein D."/>
            <person name="Chen Z."/>
            <person name="Engels R."/>
            <person name="Freedman E."/>
            <person name="Gellesch M."/>
            <person name="Goldberg J."/>
            <person name="Griggs A."/>
            <person name="Gujja S."/>
            <person name="Heiman D."/>
            <person name="Hepburn T."/>
            <person name="Howarth C."/>
            <person name="Jen D."/>
            <person name="Larson L."/>
            <person name="Lewis B."/>
            <person name="Mehta T."/>
            <person name="Park D."/>
            <person name="Pearson M."/>
            <person name="Roberts A."/>
            <person name="Saif S."/>
            <person name="Shea T."/>
            <person name="Shenoy N."/>
            <person name="Sisk P."/>
            <person name="Stolte C."/>
            <person name="Sykes S."/>
            <person name="Walk T."/>
            <person name="White J."/>
            <person name="Yandava C."/>
            <person name="Nusbaum C."/>
            <person name="Galagan J."/>
            <person name="Birren B."/>
        </authorList>
    </citation>
    <scope>NUCLEOTIDE SEQUENCE [LARGE SCALE GENOMIC DNA]</scope>
    <source>
        <strain evidence="3">K85</strain>
    </source>
</reference>
<feature type="transmembrane region" description="Helical" evidence="1">
    <location>
        <begin position="114"/>
        <end position="139"/>
    </location>
</feature>
<dbReference type="AlphaFoldDB" id="A0A9P2H580"/>
<feature type="transmembrane region" description="Helical" evidence="1">
    <location>
        <begin position="391"/>
        <end position="409"/>
    </location>
</feature>
<evidence type="ECO:0000313" key="3">
    <source>
        <dbReference type="Proteomes" id="UP000005088"/>
    </source>
</evidence>
<keyword evidence="1" id="KW-0812">Transmembrane</keyword>
<organism evidence="2 3">
    <name type="scientific">Mycobacterium tuberculosis variant africanum K85</name>
    <dbReference type="NCBI Taxonomy" id="611304"/>
    <lineage>
        <taxon>Bacteria</taxon>
        <taxon>Bacillati</taxon>
        <taxon>Actinomycetota</taxon>
        <taxon>Actinomycetes</taxon>
        <taxon>Mycobacteriales</taxon>
        <taxon>Mycobacteriaceae</taxon>
        <taxon>Mycobacterium</taxon>
        <taxon>Mycobacterium tuberculosis complex</taxon>
    </lineage>
</organism>
<dbReference type="Proteomes" id="UP000005088">
    <property type="component" value="Unassembled WGS sequence"/>
</dbReference>
<protein>
    <recommendedName>
        <fullName evidence="4">Integral membrane protein</fullName>
    </recommendedName>
</protein>
<feature type="transmembrane region" description="Helical" evidence="1">
    <location>
        <begin position="185"/>
        <end position="203"/>
    </location>
</feature>
<gene>
    <name evidence="2" type="ORF">TBOG_00669</name>
</gene>
<feature type="transmembrane region" description="Helical" evidence="1">
    <location>
        <begin position="363"/>
        <end position="385"/>
    </location>
</feature>
<evidence type="ECO:0000256" key="1">
    <source>
        <dbReference type="SAM" id="Phobius"/>
    </source>
</evidence>
<dbReference type="EMBL" id="GG663503">
    <property type="protein sequence ID" value="EFD41834.2"/>
    <property type="molecule type" value="Genomic_DNA"/>
</dbReference>
<dbReference type="Gene3D" id="1.20.1250.20">
    <property type="entry name" value="MFS general substrate transporter like domains"/>
    <property type="match status" value="1"/>
</dbReference>
<dbReference type="SUPFAM" id="SSF103473">
    <property type="entry name" value="MFS general substrate transporter"/>
    <property type="match status" value="1"/>
</dbReference>
<feature type="transmembrane region" description="Helical" evidence="1">
    <location>
        <begin position="269"/>
        <end position="287"/>
    </location>
</feature>
<dbReference type="InterPro" id="IPR036259">
    <property type="entry name" value="MFS_trans_sf"/>
</dbReference>
<feature type="transmembrane region" description="Helical" evidence="1">
    <location>
        <begin position="323"/>
        <end position="351"/>
    </location>
</feature>
<sequence>MAKTSHRVSSADGMSKRILRLIIAQSGFYSAALQLGNVSIVLPFVVAELDAELWIAALIFPAFTAGGAIGNVVAPPAVAAVPRRHRLFIIVSCLAVLAGVNALCATIGKGSVAGILLVVNVTLIGVVSAISFVAFADLVAAMPSGTARARILLTEVGVGAALTAVVAATLSFVPDQHPLSRNIHLLWTAAVAMAISAAICRALPHRIVPRVHAAPGLHKLVYVGWTAIRTNGWYRRYLLVQVLFGSVVLGSSFHSIRVAAVPGDQPDEVVAVVLFVCVGLLGGIALWNRVRERFGLVGLFVGSALVSIAAAVLSIAFDLAGAWPNVVAIGLVIALVSIANQSVFTAGQLWIARDAEPGLRTSLISFGQLVINAGLVGMGLALGLIAQDHDAVWPVMIVLLLNLTAAYSARRFAPAKSVDVRGLPQVSRTSRPKTGGLAAKQLAAQPYHRIILAVGDPFFHRDQGIVGDLDVFWAHFGAALGDIAVAQAVLFLCLAASVPGVQRMHFEFGDSHQEAGAGERILVFLVIANYVADVLAQEAFNALAELLRACNVDLRHSVLAGL</sequence>
<accession>A0A9P2H580</accession>
<feature type="transmembrane region" description="Helical" evidence="1">
    <location>
        <begin position="237"/>
        <end position="257"/>
    </location>
</feature>
<name>A0A9P2H580_MYCTX</name>
<feature type="transmembrane region" description="Helical" evidence="1">
    <location>
        <begin position="294"/>
        <end position="317"/>
    </location>
</feature>
<keyword evidence="1" id="KW-0472">Membrane</keyword>
<feature type="transmembrane region" description="Helical" evidence="1">
    <location>
        <begin position="53"/>
        <end position="74"/>
    </location>
</feature>
<feature type="transmembrane region" description="Helical" evidence="1">
    <location>
        <begin position="21"/>
        <end position="47"/>
    </location>
</feature>
<keyword evidence="1" id="KW-1133">Transmembrane helix</keyword>
<evidence type="ECO:0000313" key="2">
    <source>
        <dbReference type="EMBL" id="EFD41834.2"/>
    </source>
</evidence>
<evidence type="ECO:0008006" key="4">
    <source>
        <dbReference type="Google" id="ProtNLM"/>
    </source>
</evidence>
<proteinExistence type="predicted"/>